<dbReference type="RefSeq" id="WP_168034214.1">
    <property type="nucleotide sequence ID" value="NZ_JAAVNE010000046.1"/>
</dbReference>
<reference evidence="1 2" key="1">
    <citation type="submission" date="2020-03" db="EMBL/GenBank/DDBJ databases">
        <title>Roseomonas selenitidurans sp. nov. isolated from urban soil.</title>
        <authorList>
            <person name="Liu H."/>
        </authorList>
    </citation>
    <scope>NUCLEOTIDE SEQUENCE [LARGE SCALE GENOMIC DNA]</scope>
    <source>
        <strain evidence="1 2">BU-1</strain>
    </source>
</reference>
<dbReference type="EMBL" id="JAAVNE010000046">
    <property type="protein sequence ID" value="NKC33488.1"/>
    <property type="molecule type" value="Genomic_DNA"/>
</dbReference>
<name>A0ABX1ECJ7_9PROT</name>
<dbReference type="Proteomes" id="UP000787635">
    <property type="component" value="Unassembled WGS sequence"/>
</dbReference>
<evidence type="ECO:0000313" key="2">
    <source>
        <dbReference type="Proteomes" id="UP000787635"/>
    </source>
</evidence>
<protein>
    <submittedName>
        <fullName evidence="1">Uncharacterized protein</fullName>
    </submittedName>
</protein>
<keyword evidence="2" id="KW-1185">Reference proteome</keyword>
<organism evidence="1 2">
    <name type="scientific">Falsiroseomonas selenitidurans</name>
    <dbReference type="NCBI Taxonomy" id="2716335"/>
    <lineage>
        <taxon>Bacteria</taxon>
        <taxon>Pseudomonadati</taxon>
        <taxon>Pseudomonadota</taxon>
        <taxon>Alphaproteobacteria</taxon>
        <taxon>Acetobacterales</taxon>
        <taxon>Roseomonadaceae</taxon>
        <taxon>Falsiroseomonas</taxon>
    </lineage>
</organism>
<evidence type="ECO:0000313" key="1">
    <source>
        <dbReference type="EMBL" id="NKC33488.1"/>
    </source>
</evidence>
<proteinExistence type="predicted"/>
<comment type="caution">
    <text evidence="1">The sequence shown here is derived from an EMBL/GenBank/DDBJ whole genome shotgun (WGS) entry which is preliminary data.</text>
</comment>
<sequence>MAAKRSMVGVIQAGGAYVTPDAVAAQAMCRAIDAGARPRAPEKRSLGHVIHDLHEAGRLRDEQLRAAEDIEAYAAGWVLPLGAGRLHDRVDGGGGAAAMEPPSVRLRAVRYRSWAGWAEAQPVRGDLRLLQVTLDVCLRGWTPWHLRQVYRISDVRALRLIQASLLEYAVRAGWVDAARAA</sequence>
<accession>A0ABX1ECJ7</accession>
<gene>
    <name evidence="1" type="ORF">HEQ75_21680</name>
</gene>